<sequence length="441" mass="47703">MTGRPVTQQREIVLVVFVGALAVPRVAGLRAFGLQTGLPPHLRAAELLLKVGGVPGQVGCLGLGSFDTGLVGGGLGLQPLAAAGLPPPGPLGLGLLVRRLLGRLADLGHAVLPAAFERLDRALQLGVDTQPVQLGVQPRHTRTAPGSHRRFPLGQLLAGAVGRGLVVGLPLLRVADGTGEVAVGEPGVDRACHCATSRCRSRRWLVSPDLSPQRRPRLLPQHLDPLRAELPGQRLPLRRNGPGGVLVTRTACCDGPLPQLLPLATLHVGDRHRHRRWLRLRCWPPLWVRRDWLVSIRPSHRCWCRWRGFSCGTACGCGGVGRGVTDVDQHRPVVRTVTGGRMRSIPEKTLEHWTSIYLSNRFPNAALWWPASGEDVLAELPRLAASGPGKTLALELKTTEADGADHVLEIDTHPLTRYLTPPFGPPLPVYYVFPTPHWTGH</sequence>
<proteinExistence type="predicted"/>
<dbReference type="Proteomes" id="UP001521150">
    <property type="component" value="Unassembled WGS sequence"/>
</dbReference>
<gene>
    <name evidence="1" type="ORF">LWC34_02175</name>
</gene>
<dbReference type="RefSeq" id="WP_233722713.1">
    <property type="nucleotide sequence ID" value="NZ_JAJVCN010000001.1"/>
</dbReference>
<evidence type="ECO:0000313" key="2">
    <source>
        <dbReference type="Proteomes" id="UP001521150"/>
    </source>
</evidence>
<protein>
    <submittedName>
        <fullName evidence="1">Uncharacterized protein</fullName>
    </submittedName>
</protein>
<evidence type="ECO:0000313" key="1">
    <source>
        <dbReference type="EMBL" id="MCE7001653.1"/>
    </source>
</evidence>
<comment type="caution">
    <text evidence="1">The sequence shown here is derived from an EMBL/GenBank/DDBJ whole genome shotgun (WGS) entry which is preliminary data.</text>
</comment>
<accession>A0ABS8Z515</accession>
<name>A0ABS8Z515_9PSEU</name>
<keyword evidence="2" id="KW-1185">Reference proteome</keyword>
<dbReference type="EMBL" id="JAJVCN010000001">
    <property type="protein sequence ID" value="MCE7001653.1"/>
    <property type="molecule type" value="Genomic_DNA"/>
</dbReference>
<reference evidence="1 2" key="1">
    <citation type="submission" date="2021-12" db="EMBL/GenBank/DDBJ databases">
        <title>Genome sequence of Kibdelosporangium philippinense ATCC 49844.</title>
        <authorList>
            <person name="Fedorov E.A."/>
            <person name="Omeragic M."/>
            <person name="Shalygina K.F."/>
            <person name="Maclea K.S."/>
        </authorList>
    </citation>
    <scope>NUCLEOTIDE SEQUENCE [LARGE SCALE GENOMIC DNA]</scope>
    <source>
        <strain evidence="1 2">ATCC 49844</strain>
    </source>
</reference>
<organism evidence="1 2">
    <name type="scientific">Kibdelosporangium philippinense</name>
    <dbReference type="NCBI Taxonomy" id="211113"/>
    <lineage>
        <taxon>Bacteria</taxon>
        <taxon>Bacillati</taxon>
        <taxon>Actinomycetota</taxon>
        <taxon>Actinomycetes</taxon>
        <taxon>Pseudonocardiales</taxon>
        <taxon>Pseudonocardiaceae</taxon>
        <taxon>Kibdelosporangium</taxon>
    </lineage>
</organism>